<sequence length="288" mass="31458">MIARKGLALLLTVPFLAADRPQSFFVGASSWEGNDANDAADGDSTNSASPDVGDGACSHDPSSPADGSCLASTAHEKPRDNSGGDVESLSPPSDDDEVSSEDDGSVNFFTRENWHTAGNNENRTVLDMWFNLKCDEVFGRGPRPIPTSALFAESIRLHNSIVTDESQHLDASAEGIHVGLEVRQADNKGRGLFATSRIDRGTRWRDAYTKTAIFYDPDHYRKFIFELEVDTACDVLQWSYGYKDDNARPAMAVDLDEATMCNDGGKLGGTWGVTRTILRWIARDMGLE</sequence>
<feature type="chain" id="PRO_5003836109" description="Legume lectin domain-containing protein" evidence="2">
    <location>
        <begin position="19"/>
        <end position="288"/>
    </location>
</feature>
<proteinExistence type="predicted"/>
<dbReference type="OrthoDB" id="46969at2759"/>
<keyword evidence="4" id="KW-1185">Reference proteome</keyword>
<feature type="compositionally biased region" description="Low complexity" evidence="1">
    <location>
        <begin position="33"/>
        <end position="49"/>
    </location>
</feature>
<evidence type="ECO:0000256" key="2">
    <source>
        <dbReference type="SAM" id="SignalP"/>
    </source>
</evidence>
<evidence type="ECO:0000313" key="4">
    <source>
        <dbReference type="Proteomes" id="UP000266841"/>
    </source>
</evidence>
<evidence type="ECO:0000313" key="3">
    <source>
        <dbReference type="EMBL" id="EJK48525.1"/>
    </source>
</evidence>
<dbReference type="AlphaFoldDB" id="K0R6N1"/>
<protein>
    <recommendedName>
        <fullName evidence="5">Legume lectin domain-containing protein</fullName>
    </recommendedName>
</protein>
<feature type="compositionally biased region" description="Acidic residues" evidence="1">
    <location>
        <begin position="93"/>
        <end position="104"/>
    </location>
</feature>
<feature type="signal peptide" evidence="2">
    <location>
        <begin position="1"/>
        <end position="18"/>
    </location>
</feature>
<organism evidence="3 4">
    <name type="scientific">Thalassiosira oceanica</name>
    <name type="common">Marine diatom</name>
    <dbReference type="NCBI Taxonomy" id="159749"/>
    <lineage>
        <taxon>Eukaryota</taxon>
        <taxon>Sar</taxon>
        <taxon>Stramenopiles</taxon>
        <taxon>Ochrophyta</taxon>
        <taxon>Bacillariophyta</taxon>
        <taxon>Coscinodiscophyceae</taxon>
        <taxon>Thalassiosirophycidae</taxon>
        <taxon>Thalassiosirales</taxon>
        <taxon>Thalassiosiraceae</taxon>
        <taxon>Thalassiosira</taxon>
    </lineage>
</organism>
<name>K0R6N1_THAOC</name>
<evidence type="ECO:0000256" key="1">
    <source>
        <dbReference type="SAM" id="MobiDB-lite"/>
    </source>
</evidence>
<dbReference type="Proteomes" id="UP000266841">
    <property type="component" value="Unassembled WGS sequence"/>
</dbReference>
<comment type="caution">
    <text evidence="3">The sequence shown here is derived from an EMBL/GenBank/DDBJ whole genome shotgun (WGS) entry which is preliminary data.</text>
</comment>
<dbReference type="EMBL" id="AGNL01045742">
    <property type="protein sequence ID" value="EJK48525.1"/>
    <property type="molecule type" value="Genomic_DNA"/>
</dbReference>
<accession>K0R6N1</accession>
<reference evidence="3 4" key="1">
    <citation type="journal article" date="2012" name="Genome Biol.">
        <title>Genome and low-iron response of an oceanic diatom adapted to chronic iron limitation.</title>
        <authorList>
            <person name="Lommer M."/>
            <person name="Specht M."/>
            <person name="Roy A.S."/>
            <person name="Kraemer L."/>
            <person name="Andreson R."/>
            <person name="Gutowska M.A."/>
            <person name="Wolf J."/>
            <person name="Bergner S.V."/>
            <person name="Schilhabel M.B."/>
            <person name="Klostermeier U.C."/>
            <person name="Beiko R.G."/>
            <person name="Rosenstiel P."/>
            <person name="Hippler M."/>
            <person name="Laroche J."/>
        </authorList>
    </citation>
    <scope>NUCLEOTIDE SEQUENCE [LARGE SCALE GENOMIC DNA]</scope>
    <source>
        <strain evidence="3 4">CCMP1005</strain>
    </source>
</reference>
<keyword evidence="2" id="KW-0732">Signal</keyword>
<evidence type="ECO:0008006" key="5">
    <source>
        <dbReference type="Google" id="ProtNLM"/>
    </source>
</evidence>
<gene>
    <name evidence="3" type="ORF">THAOC_32666</name>
</gene>
<feature type="region of interest" description="Disordered" evidence="1">
    <location>
        <begin position="28"/>
        <end position="104"/>
    </location>
</feature>